<dbReference type="AlphaFoldDB" id="A0A0B2A271"/>
<dbReference type="RefSeq" id="WP_039402891.1">
    <property type="nucleotide sequence ID" value="NZ_JTDK01000020.1"/>
</dbReference>
<feature type="domain" description="Glycosyl transferase family 1" evidence="3">
    <location>
        <begin position="158"/>
        <end position="314"/>
    </location>
</feature>
<keyword evidence="5" id="KW-1185">Reference proteome</keyword>
<proteinExistence type="predicted"/>
<sequence>MKRVRFVVPIGIDDPARVSGGNVYDRRVRDGLRRRGWQVEVREAADASGAAAALADPDGVVLVDGLAAGWDAEAVRAASRRAPVVLLAHMVAAAFPDADAAAVDAERRSVGAARRVIATSRWTAGELVARGLADRAAVAVAAPGVDPLHGDAARSGLGDPRHLLCVGVLAPHKGQDVLLAAVARLTDLEWTCTLAGSARARPAFAAEIVRAAAALGGRVRLAGVLGDAALDAEYRGCGVVVAPSRVESAGIAIGDAAGRGIPVIAAAVGGIPDTLAAGGAVLVPPGDPDALAGALRAWLGDSALRSRLRAEARRAATRMPRWDDTVSAVERVLEAA</sequence>
<dbReference type="GO" id="GO:0016758">
    <property type="term" value="F:hexosyltransferase activity"/>
    <property type="evidence" value="ECO:0007669"/>
    <property type="project" value="TreeGrafter"/>
</dbReference>
<reference evidence="4 5" key="1">
    <citation type="submission" date="2014-11" db="EMBL/GenBank/DDBJ databases">
        <title>Genome sequence of Microbacterium mangrovi MUSC 115(T).</title>
        <authorList>
            <person name="Lee L.-H."/>
        </authorList>
    </citation>
    <scope>NUCLEOTIDE SEQUENCE [LARGE SCALE GENOMIC DNA]</scope>
    <source>
        <strain evidence="4 5">MUSC 115</strain>
    </source>
</reference>
<comment type="caution">
    <text evidence="4">The sequence shown here is derived from an EMBL/GenBank/DDBJ whole genome shotgun (WGS) entry which is preliminary data.</text>
</comment>
<keyword evidence="2" id="KW-0808">Transferase</keyword>
<evidence type="ECO:0000256" key="2">
    <source>
        <dbReference type="ARBA" id="ARBA00022679"/>
    </source>
</evidence>
<dbReference type="InterPro" id="IPR050194">
    <property type="entry name" value="Glycosyltransferase_grp1"/>
</dbReference>
<dbReference type="STRING" id="1348253.LK09_18595"/>
<dbReference type="PANTHER" id="PTHR45947:SF3">
    <property type="entry name" value="SULFOQUINOVOSYL TRANSFERASE SQD2"/>
    <property type="match status" value="1"/>
</dbReference>
<dbReference type="Gene3D" id="3.40.50.2000">
    <property type="entry name" value="Glycogen Phosphorylase B"/>
    <property type="match status" value="2"/>
</dbReference>
<dbReference type="Proteomes" id="UP000031030">
    <property type="component" value="Unassembled WGS sequence"/>
</dbReference>
<dbReference type="Pfam" id="PF00534">
    <property type="entry name" value="Glycos_transf_1"/>
    <property type="match status" value="1"/>
</dbReference>
<gene>
    <name evidence="4" type="ORF">LK09_18595</name>
</gene>
<accession>A0A0B2A271</accession>
<dbReference type="CDD" id="cd03801">
    <property type="entry name" value="GT4_PimA-like"/>
    <property type="match status" value="1"/>
</dbReference>
<protein>
    <recommendedName>
        <fullName evidence="1">D-inositol 3-phosphate glycosyltransferase</fullName>
    </recommendedName>
</protein>
<dbReference type="SUPFAM" id="SSF53756">
    <property type="entry name" value="UDP-Glycosyltransferase/glycogen phosphorylase"/>
    <property type="match status" value="1"/>
</dbReference>
<dbReference type="InterPro" id="IPR001296">
    <property type="entry name" value="Glyco_trans_1"/>
</dbReference>
<dbReference type="EMBL" id="JTDK01000020">
    <property type="protein sequence ID" value="KHK95677.1"/>
    <property type="molecule type" value="Genomic_DNA"/>
</dbReference>
<dbReference type="OrthoDB" id="9765330at2"/>
<evidence type="ECO:0000256" key="1">
    <source>
        <dbReference type="ARBA" id="ARBA00021292"/>
    </source>
</evidence>
<evidence type="ECO:0000313" key="4">
    <source>
        <dbReference type="EMBL" id="KHK95677.1"/>
    </source>
</evidence>
<evidence type="ECO:0000313" key="5">
    <source>
        <dbReference type="Proteomes" id="UP000031030"/>
    </source>
</evidence>
<name>A0A0B2A271_9MICO</name>
<dbReference type="PANTHER" id="PTHR45947">
    <property type="entry name" value="SULFOQUINOVOSYL TRANSFERASE SQD2"/>
    <property type="match status" value="1"/>
</dbReference>
<evidence type="ECO:0000259" key="3">
    <source>
        <dbReference type="Pfam" id="PF00534"/>
    </source>
</evidence>
<organism evidence="4 5">
    <name type="scientific">Microbacterium mangrovi</name>
    <dbReference type="NCBI Taxonomy" id="1348253"/>
    <lineage>
        <taxon>Bacteria</taxon>
        <taxon>Bacillati</taxon>
        <taxon>Actinomycetota</taxon>
        <taxon>Actinomycetes</taxon>
        <taxon>Micrococcales</taxon>
        <taxon>Microbacteriaceae</taxon>
        <taxon>Microbacterium</taxon>
    </lineage>
</organism>